<dbReference type="Gene3D" id="3.40.50.300">
    <property type="entry name" value="P-loop containing nucleotide triphosphate hydrolases"/>
    <property type="match status" value="1"/>
</dbReference>
<dbReference type="EMBL" id="BQXS01002539">
    <property type="protein sequence ID" value="GKT32370.1"/>
    <property type="molecule type" value="Genomic_DNA"/>
</dbReference>
<sequence length="115" mass="12978">VISGKEDPSSGFIHRAKGARVGYLEQIPDWPEAVTVRETLMSAFRDLTDIQKKLRMMEGNMAHTKGNALEALMLEYDEAQRLYEIRGGYEMDEKLGRIVTGLKLEDFIEQSTVAA</sequence>
<evidence type="ECO:0000313" key="2">
    <source>
        <dbReference type="Proteomes" id="UP001057375"/>
    </source>
</evidence>
<dbReference type="InterPro" id="IPR051309">
    <property type="entry name" value="ABCF_ATPase"/>
</dbReference>
<accession>A0ABQ5KIM1</accession>
<proteinExistence type="predicted"/>
<dbReference type="InterPro" id="IPR027417">
    <property type="entry name" value="P-loop_NTPase"/>
</dbReference>
<reference evidence="1" key="1">
    <citation type="submission" date="2022-03" db="EMBL/GenBank/DDBJ databases">
        <title>Draft genome sequence of Aduncisulcus paluster, a free-living microaerophilic Fornicata.</title>
        <authorList>
            <person name="Yuyama I."/>
            <person name="Kume K."/>
            <person name="Tamura T."/>
            <person name="Inagaki Y."/>
            <person name="Hashimoto T."/>
        </authorList>
    </citation>
    <scope>NUCLEOTIDE SEQUENCE</scope>
    <source>
        <strain evidence="1">NY0171</strain>
    </source>
</reference>
<organism evidence="1 2">
    <name type="scientific">Aduncisulcus paluster</name>
    <dbReference type="NCBI Taxonomy" id="2918883"/>
    <lineage>
        <taxon>Eukaryota</taxon>
        <taxon>Metamonada</taxon>
        <taxon>Carpediemonas-like organisms</taxon>
        <taxon>Aduncisulcus</taxon>
    </lineage>
</organism>
<keyword evidence="2" id="KW-1185">Reference proteome</keyword>
<feature type="non-terminal residue" evidence="1">
    <location>
        <position position="1"/>
    </location>
</feature>
<dbReference type="Proteomes" id="UP001057375">
    <property type="component" value="Unassembled WGS sequence"/>
</dbReference>
<protein>
    <submittedName>
        <fullName evidence="1">ABC-F type ribosomal protection protein</fullName>
    </submittedName>
</protein>
<name>A0ABQ5KIM1_9EUKA</name>
<gene>
    <name evidence="1" type="ORF">ADUPG1_002269</name>
</gene>
<comment type="caution">
    <text evidence="1">The sequence shown here is derived from an EMBL/GenBank/DDBJ whole genome shotgun (WGS) entry which is preliminary data.</text>
</comment>
<dbReference type="PANTHER" id="PTHR42855">
    <property type="entry name" value="ABC TRANSPORTER ATP-BINDING SUBUNIT"/>
    <property type="match status" value="1"/>
</dbReference>
<evidence type="ECO:0000313" key="1">
    <source>
        <dbReference type="EMBL" id="GKT32370.1"/>
    </source>
</evidence>
<dbReference type="PANTHER" id="PTHR42855:SF2">
    <property type="entry name" value="DRUG RESISTANCE ABC TRANSPORTER,ATP-BINDING PROTEIN"/>
    <property type="match status" value="1"/>
</dbReference>